<name>A0ABS0Y5F8_9HYPH</name>
<dbReference type="RefSeq" id="WP_199050739.1">
    <property type="nucleotide sequence ID" value="NZ_JAELXT010000026.1"/>
</dbReference>
<evidence type="ECO:0000313" key="3">
    <source>
        <dbReference type="Proteomes" id="UP000620670"/>
    </source>
</evidence>
<reference evidence="3" key="1">
    <citation type="submission" date="2020-12" db="EMBL/GenBank/DDBJ databases">
        <title>Hymenobacter sp.</title>
        <authorList>
            <person name="Kim M.K."/>
        </authorList>
    </citation>
    <scope>NUCLEOTIDE SEQUENCE [LARGE SCALE GENOMIC DNA]</scope>
    <source>
        <strain evidence="3">BT325</strain>
    </source>
</reference>
<protein>
    <submittedName>
        <fullName evidence="2">Uncharacterized protein</fullName>
    </submittedName>
</protein>
<evidence type="ECO:0000313" key="2">
    <source>
        <dbReference type="EMBL" id="MBJ6127517.1"/>
    </source>
</evidence>
<keyword evidence="3" id="KW-1185">Reference proteome</keyword>
<proteinExistence type="predicted"/>
<comment type="caution">
    <text evidence="2">The sequence shown here is derived from an EMBL/GenBank/DDBJ whole genome shotgun (WGS) entry which is preliminary data.</text>
</comment>
<organism evidence="2 3">
    <name type="scientific">Microvirga splendida</name>
    <dbReference type="NCBI Taxonomy" id="2795727"/>
    <lineage>
        <taxon>Bacteria</taxon>
        <taxon>Pseudomonadati</taxon>
        <taxon>Pseudomonadota</taxon>
        <taxon>Alphaproteobacteria</taxon>
        <taxon>Hyphomicrobiales</taxon>
        <taxon>Methylobacteriaceae</taxon>
        <taxon>Microvirga</taxon>
    </lineage>
</organism>
<sequence length="165" mass="18473">MADEIRTLIADLYDDPEGFLKTPHRWFGSRSPDELIAMEAGQFVLLKFLHGGDHMPPIGPDRDFKPYTAANIDHAIDQAIARLESPIEQLRSLKGSGPEIATVIGRAREVYGDEGLLWLLEYSAEGPNGPSSSRARSKRRSPMQSRNIKKQEILCTSRTMRVARV</sequence>
<dbReference type="EMBL" id="JAELXT010000026">
    <property type="protein sequence ID" value="MBJ6127517.1"/>
    <property type="molecule type" value="Genomic_DNA"/>
</dbReference>
<evidence type="ECO:0000256" key="1">
    <source>
        <dbReference type="SAM" id="MobiDB-lite"/>
    </source>
</evidence>
<gene>
    <name evidence="2" type="ORF">JAO75_19125</name>
</gene>
<dbReference type="Proteomes" id="UP000620670">
    <property type="component" value="Unassembled WGS sequence"/>
</dbReference>
<feature type="region of interest" description="Disordered" evidence="1">
    <location>
        <begin position="126"/>
        <end position="150"/>
    </location>
</feature>
<accession>A0ABS0Y5F8</accession>